<dbReference type="OrthoDB" id="1364336at2"/>
<dbReference type="AlphaFoldDB" id="A0A4S3ZW02"/>
<dbReference type="EMBL" id="SSNZ01000004">
    <property type="protein sequence ID" value="THF49809.1"/>
    <property type="molecule type" value="Genomic_DNA"/>
</dbReference>
<evidence type="ECO:0000313" key="2">
    <source>
        <dbReference type="Proteomes" id="UP000307507"/>
    </source>
</evidence>
<comment type="caution">
    <text evidence="1">The sequence shown here is derived from an EMBL/GenBank/DDBJ whole genome shotgun (WGS) entry which is preliminary data.</text>
</comment>
<organism evidence="1 2">
    <name type="scientific">Flavobacterium supellecticarium</name>
    <dbReference type="NCBI Taxonomy" id="2565924"/>
    <lineage>
        <taxon>Bacteria</taxon>
        <taxon>Pseudomonadati</taxon>
        <taxon>Bacteroidota</taxon>
        <taxon>Flavobacteriia</taxon>
        <taxon>Flavobacteriales</taxon>
        <taxon>Flavobacteriaceae</taxon>
        <taxon>Flavobacterium</taxon>
    </lineage>
</organism>
<evidence type="ECO:0000313" key="1">
    <source>
        <dbReference type="EMBL" id="THF49809.1"/>
    </source>
</evidence>
<protein>
    <submittedName>
        <fullName evidence="1">Uncharacterized protein</fullName>
    </submittedName>
</protein>
<reference evidence="1 2" key="1">
    <citation type="submission" date="2019-04" db="EMBL/GenBank/DDBJ databases">
        <title>Flavobacterium sp. nov. isolated from construction timber.</title>
        <authorList>
            <person name="Lin S.-Y."/>
            <person name="Chang C.-T."/>
            <person name="Young C.-C."/>
        </authorList>
    </citation>
    <scope>NUCLEOTIDE SEQUENCE [LARGE SCALE GENOMIC DNA]</scope>
    <source>
        <strain evidence="1 2">CC-CTC003</strain>
    </source>
</reference>
<name>A0A4S3ZW02_9FLAO</name>
<dbReference type="RefSeq" id="WP_136403218.1">
    <property type="nucleotide sequence ID" value="NZ_SSNZ01000004.1"/>
</dbReference>
<dbReference type="Proteomes" id="UP000307507">
    <property type="component" value="Unassembled WGS sequence"/>
</dbReference>
<proteinExistence type="predicted"/>
<keyword evidence="2" id="KW-1185">Reference proteome</keyword>
<accession>A0A4S3ZW02</accession>
<sequence>MRAITLVMVLFQTTFAFSQTKKIVNLLNKELAKEIHHQKDANYCGDKFDIVHHFSVKDSLFRMIVIKTNPVTYQPEEDRIVQTNTKILSIEIRKKNNYDNSFYTEKQEIDLHRIKAIAKDIHIMFETEENAVTITSMAQNGEKKIRKSDLFFLYLSAEKHNEYLADEIVKLFKKAAYPIEKGSWHD</sequence>
<gene>
    <name evidence="1" type="ORF">E6C50_10650</name>
</gene>